<comment type="caution">
    <text evidence="2">The sequence shown here is derived from an EMBL/GenBank/DDBJ whole genome shotgun (WGS) entry which is preliminary data.</text>
</comment>
<dbReference type="AlphaFoldDB" id="A0A845F1L1"/>
<dbReference type="Proteomes" id="UP000447833">
    <property type="component" value="Unassembled WGS sequence"/>
</dbReference>
<dbReference type="EMBL" id="WMEY01000004">
    <property type="protein sequence ID" value="MYL64680.1"/>
    <property type="molecule type" value="Genomic_DNA"/>
</dbReference>
<name>A0A845F1L1_9BACL</name>
<proteinExistence type="predicted"/>
<protein>
    <submittedName>
        <fullName evidence="2">DUF4397 domain-containing protein</fullName>
    </submittedName>
</protein>
<evidence type="ECO:0000313" key="3">
    <source>
        <dbReference type="Proteomes" id="UP000447833"/>
    </source>
</evidence>
<reference evidence="2 3" key="1">
    <citation type="submission" date="2019-11" db="EMBL/GenBank/DDBJ databases">
        <title>Genome sequences of 17 halophilic strains isolated from different environments.</title>
        <authorList>
            <person name="Furrow R.E."/>
        </authorList>
    </citation>
    <scope>NUCLEOTIDE SEQUENCE [LARGE SCALE GENOMIC DNA]</scope>
    <source>
        <strain evidence="2 3">22506_14_FS</strain>
    </source>
</reference>
<sequence length="258" mass="27721">MNTKQILRGSVFFMNNIFLSVKNRQVTKQSRRDVIFMKWIWSFIMVVALLVAVSPQSLAAEKNNNANVRVIHASPDAPAVDIYVDGQPAFKNAAFKDVTDYAMLAPGEKTIQVFASSANGEGKPVLEQKLSVEAGKNYSVLAVGKLENLALKVLEDQKGSGKKAGLRAVHASPNAPAVDIGVKGGDALIKNLAFTQNSEYQFIDPGTYNLEIRPAGTDKAVLDLPNLPVEAGVNYTAIALGLLDGDPSLNVILLKDGK</sequence>
<accession>A0A845F1L1</accession>
<evidence type="ECO:0000259" key="1">
    <source>
        <dbReference type="Pfam" id="PF14344"/>
    </source>
</evidence>
<dbReference type="InterPro" id="IPR025510">
    <property type="entry name" value="DUF4397"/>
</dbReference>
<evidence type="ECO:0000313" key="2">
    <source>
        <dbReference type="EMBL" id="MYL64680.1"/>
    </source>
</evidence>
<gene>
    <name evidence="2" type="ORF">GLW07_15080</name>
</gene>
<dbReference type="Pfam" id="PF14344">
    <property type="entry name" value="DUF4397"/>
    <property type="match status" value="1"/>
</dbReference>
<organism evidence="2 3">
    <name type="scientific">Guptibacillus hwajinpoensis</name>
    <dbReference type="NCBI Taxonomy" id="208199"/>
    <lineage>
        <taxon>Bacteria</taxon>
        <taxon>Bacillati</taxon>
        <taxon>Bacillota</taxon>
        <taxon>Bacilli</taxon>
        <taxon>Bacillales</taxon>
        <taxon>Guptibacillaceae</taxon>
        <taxon>Guptibacillus</taxon>
    </lineage>
</organism>
<feature type="domain" description="DUF4397" evidence="1">
    <location>
        <begin position="66"/>
        <end position="180"/>
    </location>
</feature>